<dbReference type="OrthoDB" id="678591at2"/>
<sequence length="64" mass="7773">MTKEEINGIIEKATKNMQTRFSFALKKRNTVIGYFINVRDYSYLNAKNYWYVLKEERRLAGYRQ</sequence>
<evidence type="ECO:0000313" key="1">
    <source>
        <dbReference type="EMBL" id="QES88031.1"/>
    </source>
</evidence>
<evidence type="ECO:0000313" key="2">
    <source>
        <dbReference type="Proteomes" id="UP000292424"/>
    </source>
</evidence>
<dbReference type="Proteomes" id="UP000292424">
    <property type="component" value="Chromosome"/>
</dbReference>
<protein>
    <submittedName>
        <fullName evidence="1">Uncharacterized protein</fullName>
    </submittedName>
</protein>
<dbReference type="KEGG" id="arac:E0W69_004920"/>
<organism evidence="1 2">
    <name type="scientific">Rhizosphaericola mali</name>
    <dbReference type="NCBI Taxonomy" id="2545455"/>
    <lineage>
        <taxon>Bacteria</taxon>
        <taxon>Pseudomonadati</taxon>
        <taxon>Bacteroidota</taxon>
        <taxon>Chitinophagia</taxon>
        <taxon>Chitinophagales</taxon>
        <taxon>Chitinophagaceae</taxon>
        <taxon>Rhizosphaericola</taxon>
    </lineage>
</organism>
<dbReference type="RefSeq" id="WP_131328918.1">
    <property type="nucleotide sequence ID" value="NZ_CP044016.1"/>
</dbReference>
<keyword evidence="2" id="KW-1185">Reference proteome</keyword>
<reference evidence="1 2" key="1">
    <citation type="submission" date="2019-09" db="EMBL/GenBank/DDBJ databases">
        <title>Complete genome sequence of Arachidicoccus sp. B3-10 isolated from apple orchard soil.</title>
        <authorList>
            <person name="Kim H.S."/>
            <person name="Han K.-I."/>
            <person name="Suh M.K."/>
            <person name="Lee K.C."/>
            <person name="Eom M.K."/>
            <person name="Kim J.-S."/>
            <person name="Kang S.W."/>
            <person name="Sin Y."/>
            <person name="Lee J.-S."/>
        </authorList>
    </citation>
    <scope>NUCLEOTIDE SEQUENCE [LARGE SCALE GENOMIC DNA]</scope>
    <source>
        <strain evidence="1 2">B3-10</strain>
    </source>
</reference>
<proteinExistence type="predicted"/>
<dbReference type="AlphaFoldDB" id="A0A5P2G935"/>
<gene>
    <name evidence="1" type="ORF">E0W69_004920</name>
</gene>
<name>A0A5P2G935_9BACT</name>
<dbReference type="EMBL" id="CP044016">
    <property type="protein sequence ID" value="QES88031.1"/>
    <property type="molecule type" value="Genomic_DNA"/>
</dbReference>
<accession>A0A5P2G935</accession>